<feature type="transmembrane region" description="Helical" evidence="2">
    <location>
        <begin position="265"/>
        <end position="286"/>
    </location>
</feature>
<evidence type="ECO:0000313" key="4">
    <source>
        <dbReference type="Proteomes" id="UP000438182"/>
    </source>
</evidence>
<dbReference type="RefSeq" id="WP_160426557.1">
    <property type="nucleotide sequence ID" value="NZ_WSTA01000086.1"/>
</dbReference>
<dbReference type="AlphaFoldDB" id="A0A6I4P2P6"/>
<reference evidence="3 4" key="1">
    <citation type="submission" date="2019-12" db="EMBL/GenBank/DDBJ databases">
        <authorList>
            <person name="Kim Y.S."/>
        </authorList>
    </citation>
    <scope>NUCLEOTIDE SEQUENCE [LARGE SCALE GENOMIC DNA]</scope>
    <source>
        <strain evidence="3 4">MMS17-SY077</strain>
    </source>
</reference>
<comment type="caution">
    <text evidence="3">The sequence shown here is derived from an EMBL/GenBank/DDBJ whole genome shotgun (WGS) entry which is preliminary data.</text>
</comment>
<keyword evidence="2" id="KW-0812">Transmembrane</keyword>
<name>A0A6I4P2P6_9MICO</name>
<dbReference type="EMBL" id="WSTA01000086">
    <property type="protein sequence ID" value="MWB99902.1"/>
    <property type="molecule type" value="Genomic_DNA"/>
</dbReference>
<dbReference type="SUPFAM" id="SSF53474">
    <property type="entry name" value="alpha/beta-Hydrolases"/>
    <property type="match status" value="1"/>
</dbReference>
<feature type="transmembrane region" description="Helical" evidence="2">
    <location>
        <begin position="649"/>
        <end position="668"/>
    </location>
</feature>
<feature type="transmembrane region" description="Helical" evidence="2">
    <location>
        <begin position="728"/>
        <end position="749"/>
    </location>
</feature>
<feature type="transmembrane region" description="Helical" evidence="2">
    <location>
        <begin position="144"/>
        <end position="166"/>
    </location>
</feature>
<protein>
    <recommendedName>
        <fullName evidence="5">Alpha/beta hydrolase</fullName>
    </recommendedName>
</protein>
<sequence>MEQQVGTGATAAGPRILELRVHGVHNTKPFELLDLPKEDVRLAAGDALGSFWEASPEARAARVRASDADVDDRGEQTADVHREMYSWGGMVRTTPPDSGLGGKFLAVLARAGWALLLPFSLANAGMWTWQLSSGARPRWSFRSAVIRVFGVLLTLLMAGTAAIVALDVVAMQCFADDVVRCEALPGPIAAMAAWSPGVRVALFSLVPVLAVGGLWWLSSLSRLRYDVADRIVGSAQPGSAPGADDGTSQLTRRAYWLRNGATGRLAMTHFSAATALTAVLLTATWSGADPTAGVAGFWVSVVLLAATLVTAAGTRTMPFERSAPKRPARPIWHGTLLALCVLAWLASAVMVATLTRGCMSGDADASAVESPDTCWSGIAVVGGAELAISGVTVLMILALAVVLVGIMACFPVRARAELPGQSQRRYRAWHGLGPAVFSVCSLALGLIWSSLIAVGIGDWLNGAAGASSLATETTDRIRSVDGADLAVDLDLPALYSVFGVVALALLAVGIVVAVIAVLRPRDLEDRIGAWPEPTERPVVPGPGPVSPSGVPTMAVAEYSGPALESGAPGADPMRPAPDSAAYSSFMAHRIGKARLAAARTHLVEPLAWMLAIGSALALVGSIVVAAALPFQTGKAATATFDAFGPLSDVALIAWGLIAVAVMGGLVLGGDKTVRPLGIVWDVTCFMPRTGHPFGPPCFVERAAPEIASRILWWLDDATQGAPREDRRVVLVAHSMGAVVATCALSILSLHPEAQRVRDRLAFLTFGVQLRPWFGRFFPELLGPDTLGITPCRRPRTFSADPWGDDFTSAAAPSGSPLDAPGFRLPISGWQSLWRGTDILGFPAYSNRPGENPVDLNTEEFDTTGYFAAVATHGEYFRSPVYQQALRRLVDGMDAGLTKAETTGPVTTPSPPVPASAGQSTA</sequence>
<gene>
    <name evidence="3" type="ORF">GB864_15250</name>
</gene>
<feature type="transmembrane region" description="Helical" evidence="2">
    <location>
        <begin position="200"/>
        <end position="217"/>
    </location>
</feature>
<dbReference type="InterPro" id="IPR029058">
    <property type="entry name" value="AB_hydrolase_fold"/>
</dbReference>
<feature type="region of interest" description="Disordered" evidence="1">
    <location>
        <begin position="899"/>
        <end position="921"/>
    </location>
</feature>
<keyword evidence="2" id="KW-1133">Transmembrane helix</keyword>
<accession>A0A6I4P2P6</accession>
<feature type="transmembrane region" description="Helical" evidence="2">
    <location>
        <begin position="386"/>
        <end position="410"/>
    </location>
</feature>
<feature type="transmembrane region" description="Helical" evidence="2">
    <location>
        <begin position="493"/>
        <end position="518"/>
    </location>
</feature>
<feature type="transmembrane region" description="Helical" evidence="2">
    <location>
        <begin position="334"/>
        <end position="354"/>
    </location>
</feature>
<feature type="transmembrane region" description="Helical" evidence="2">
    <location>
        <begin position="606"/>
        <end position="629"/>
    </location>
</feature>
<organism evidence="3 4">
    <name type="scientific">Agromyces seonyuensis</name>
    <dbReference type="NCBI Taxonomy" id="2662446"/>
    <lineage>
        <taxon>Bacteria</taxon>
        <taxon>Bacillati</taxon>
        <taxon>Actinomycetota</taxon>
        <taxon>Actinomycetes</taxon>
        <taxon>Micrococcales</taxon>
        <taxon>Microbacteriaceae</taxon>
        <taxon>Agromyces</taxon>
    </lineage>
</organism>
<evidence type="ECO:0008006" key="5">
    <source>
        <dbReference type="Google" id="ProtNLM"/>
    </source>
</evidence>
<keyword evidence="4" id="KW-1185">Reference proteome</keyword>
<evidence type="ECO:0000313" key="3">
    <source>
        <dbReference type="EMBL" id="MWB99902.1"/>
    </source>
</evidence>
<evidence type="ECO:0000256" key="2">
    <source>
        <dbReference type="SAM" id="Phobius"/>
    </source>
</evidence>
<feature type="transmembrane region" description="Helical" evidence="2">
    <location>
        <begin position="431"/>
        <end position="456"/>
    </location>
</feature>
<keyword evidence="2" id="KW-0472">Membrane</keyword>
<dbReference type="Proteomes" id="UP000438182">
    <property type="component" value="Unassembled WGS sequence"/>
</dbReference>
<evidence type="ECO:0000256" key="1">
    <source>
        <dbReference type="SAM" id="MobiDB-lite"/>
    </source>
</evidence>
<proteinExistence type="predicted"/>
<feature type="transmembrane region" description="Helical" evidence="2">
    <location>
        <begin position="292"/>
        <end position="313"/>
    </location>
</feature>